<name>A0A645A6A8_9ZZZZ</name>
<reference evidence="1" key="1">
    <citation type="submission" date="2019-08" db="EMBL/GenBank/DDBJ databases">
        <authorList>
            <person name="Kucharzyk K."/>
            <person name="Murdoch R.W."/>
            <person name="Higgins S."/>
            <person name="Loffler F."/>
        </authorList>
    </citation>
    <scope>NUCLEOTIDE SEQUENCE</scope>
</reference>
<proteinExistence type="predicted"/>
<comment type="caution">
    <text evidence="1">The sequence shown here is derived from an EMBL/GenBank/DDBJ whole genome shotgun (WGS) entry which is preliminary data.</text>
</comment>
<protein>
    <submittedName>
        <fullName evidence="1">Uncharacterized protein</fullName>
    </submittedName>
</protein>
<dbReference type="EMBL" id="VSSQ01012172">
    <property type="protein sequence ID" value="MPM48607.1"/>
    <property type="molecule type" value="Genomic_DNA"/>
</dbReference>
<gene>
    <name evidence="1" type="ORF">SDC9_95333</name>
</gene>
<accession>A0A645A6A8</accession>
<dbReference type="AlphaFoldDB" id="A0A645A6A8"/>
<sequence length="137" mass="15933">MLWIKPANNFCTSSFVEEHLLDTDFIFFDLLDKFLKRDACITILFIAAVEELFAKCVDIFLLKFNIRKTQVQLIADRDTKPFSNLSSQINRNALDRIFFREITSKRFLFCILVPMEKGHLLDPLISQSIINIENIAA</sequence>
<evidence type="ECO:0000313" key="1">
    <source>
        <dbReference type="EMBL" id="MPM48607.1"/>
    </source>
</evidence>
<organism evidence="1">
    <name type="scientific">bioreactor metagenome</name>
    <dbReference type="NCBI Taxonomy" id="1076179"/>
    <lineage>
        <taxon>unclassified sequences</taxon>
        <taxon>metagenomes</taxon>
        <taxon>ecological metagenomes</taxon>
    </lineage>
</organism>